<dbReference type="RefSeq" id="WP_144046565.1">
    <property type="nucleotide sequence ID" value="NZ_CP041614.1"/>
</dbReference>
<accession>A0ABX5X185</accession>
<dbReference type="Proteomes" id="UP000315947">
    <property type="component" value="Chromosome"/>
</dbReference>
<reference evidence="2 3" key="1">
    <citation type="submission" date="2019-07" db="EMBL/GenBank/DDBJ databases">
        <title>Shewanella sp. YLB-06 whole genomic sequence.</title>
        <authorList>
            <person name="Yu L."/>
        </authorList>
    </citation>
    <scope>NUCLEOTIDE SEQUENCE [LARGE SCALE GENOMIC DNA]</scope>
    <source>
        <strain evidence="2 3">YLB-06</strain>
    </source>
</reference>
<feature type="transmembrane region" description="Helical" evidence="1">
    <location>
        <begin position="61"/>
        <end position="81"/>
    </location>
</feature>
<proteinExistence type="predicted"/>
<evidence type="ECO:0000313" key="3">
    <source>
        <dbReference type="Proteomes" id="UP000315947"/>
    </source>
</evidence>
<keyword evidence="3" id="KW-1185">Reference proteome</keyword>
<protein>
    <recommendedName>
        <fullName evidence="4">Holin</fullName>
    </recommendedName>
</protein>
<name>A0ABX5X185_9GAMM</name>
<evidence type="ECO:0000313" key="2">
    <source>
        <dbReference type="EMBL" id="QDO84202.1"/>
    </source>
</evidence>
<gene>
    <name evidence="2" type="ORF">FM037_14370</name>
</gene>
<feature type="transmembrane region" description="Helical" evidence="1">
    <location>
        <begin position="21"/>
        <end position="41"/>
    </location>
</feature>
<sequence>MQYERDQLENRLKENENKLKRLSWYDFPAMLVIGLGLFSKFGDNPESLHPLLADSSVVNTALAIAVPWAAFCTFQTIKLALENNKIKKELGI</sequence>
<evidence type="ECO:0008006" key="4">
    <source>
        <dbReference type="Google" id="ProtNLM"/>
    </source>
</evidence>
<evidence type="ECO:0000256" key="1">
    <source>
        <dbReference type="SAM" id="Phobius"/>
    </source>
</evidence>
<keyword evidence="1" id="KW-1133">Transmembrane helix</keyword>
<organism evidence="2 3">
    <name type="scientific">Shewanella psychropiezotolerans</name>
    <dbReference type="NCBI Taxonomy" id="2593655"/>
    <lineage>
        <taxon>Bacteria</taxon>
        <taxon>Pseudomonadati</taxon>
        <taxon>Pseudomonadota</taxon>
        <taxon>Gammaproteobacteria</taxon>
        <taxon>Alteromonadales</taxon>
        <taxon>Shewanellaceae</taxon>
        <taxon>Shewanella</taxon>
    </lineage>
</organism>
<dbReference type="EMBL" id="CP041614">
    <property type="protein sequence ID" value="QDO84202.1"/>
    <property type="molecule type" value="Genomic_DNA"/>
</dbReference>
<keyword evidence="1" id="KW-0472">Membrane</keyword>
<keyword evidence="1" id="KW-0812">Transmembrane</keyword>